<dbReference type="PROSITE" id="PS00113">
    <property type="entry name" value="ADENYLATE_KINASE"/>
    <property type="match status" value="1"/>
</dbReference>
<dbReference type="SUPFAM" id="SSF52540">
    <property type="entry name" value="P-loop containing nucleoside triphosphate hydrolases"/>
    <property type="match status" value="1"/>
</dbReference>
<evidence type="ECO:0000256" key="1">
    <source>
        <dbReference type="ARBA" id="ARBA00022679"/>
    </source>
</evidence>
<organism evidence="5 6">
    <name type="scientific">Rotaria magnacalcarata</name>
    <dbReference type="NCBI Taxonomy" id="392030"/>
    <lineage>
        <taxon>Eukaryota</taxon>
        <taxon>Metazoa</taxon>
        <taxon>Spiralia</taxon>
        <taxon>Gnathifera</taxon>
        <taxon>Rotifera</taxon>
        <taxon>Eurotatoria</taxon>
        <taxon>Bdelloidea</taxon>
        <taxon>Philodinida</taxon>
        <taxon>Philodinidae</taxon>
        <taxon>Rotaria</taxon>
    </lineage>
</organism>
<reference evidence="5" key="1">
    <citation type="submission" date="2021-02" db="EMBL/GenBank/DDBJ databases">
        <authorList>
            <person name="Nowell W R."/>
        </authorList>
    </citation>
    <scope>NUCLEOTIDE SEQUENCE</scope>
</reference>
<dbReference type="AlphaFoldDB" id="A0A8S3HPQ2"/>
<dbReference type="Proteomes" id="UP000681720">
    <property type="component" value="Unassembled WGS sequence"/>
</dbReference>
<evidence type="ECO:0000256" key="3">
    <source>
        <dbReference type="ARBA" id="ARBA00022777"/>
    </source>
</evidence>
<protein>
    <recommendedName>
        <fullName evidence="7">Adenylate kinase</fullName>
    </recommendedName>
</protein>
<accession>A0A8S3HPQ2</accession>
<gene>
    <name evidence="5" type="ORF">GIL414_LOCUS71216</name>
</gene>
<dbReference type="HAMAP" id="MF_00235">
    <property type="entry name" value="Adenylate_kinase_Adk"/>
    <property type="match status" value="1"/>
</dbReference>
<evidence type="ECO:0000313" key="6">
    <source>
        <dbReference type="Proteomes" id="UP000681720"/>
    </source>
</evidence>
<dbReference type="GO" id="GO:0006139">
    <property type="term" value="P:nucleobase-containing compound metabolic process"/>
    <property type="evidence" value="ECO:0007669"/>
    <property type="project" value="InterPro"/>
</dbReference>
<evidence type="ECO:0000313" key="5">
    <source>
        <dbReference type="EMBL" id="CAF5186312.1"/>
    </source>
</evidence>
<dbReference type="Pfam" id="PF00406">
    <property type="entry name" value="ADK"/>
    <property type="match status" value="1"/>
</dbReference>
<evidence type="ECO:0000256" key="2">
    <source>
        <dbReference type="ARBA" id="ARBA00022741"/>
    </source>
</evidence>
<name>A0A8S3HPQ2_9BILA</name>
<dbReference type="GO" id="GO:0005524">
    <property type="term" value="F:ATP binding"/>
    <property type="evidence" value="ECO:0007669"/>
    <property type="project" value="InterPro"/>
</dbReference>
<keyword evidence="2" id="KW-0547">Nucleotide-binding</keyword>
<dbReference type="InterPro" id="IPR033690">
    <property type="entry name" value="Adenylat_kinase_CS"/>
</dbReference>
<dbReference type="Gene3D" id="3.40.50.300">
    <property type="entry name" value="P-loop containing nucleotide triphosphate hydrolases"/>
    <property type="match status" value="1"/>
</dbReference>
<keyword evidence="3 4" id="KW-0418">Kinase</keyword>
<evidence type="ECO:0000256" key="4">
    <source>
        <dbReference type="RuleBase" id="RU003330"/>
    </source>
</evidence>
<comment type="caution">
    <text evidence="5">The sequence shown here is derived from an EMBL/GenBank/DDBJ whole genome shotgun (WGS) entry which is preliminary data.</text>
</comment>
<dbReference type="PRINTS" id="PR00094">
    <property type="entry name" value="ADENYLTKNASE"/>
</dbReference>
<dbReference type="InterPro" id="IPR000850">
    <property type="entry name" value="Adenylat/UMP-CMP_kin"/>
</dbReference>
<sequence>MSNPAQKIVLLIGPPGSGKGTLGHAAAAKLPNVLHISLGDFVRDEMQDPNSRFGKSVSPFVNRGGLVPDNIMLDILSRRLQQPDALASSTILLDGFPRTLHQAKALNKMLTVDRVVLLQAQEELCVDRINHRRIDPVSHVSYHTLLIPAPTAQVAARLVRRETDLDENKIRGRLQFFQQNLASILAVFPGKLFALNSAVSIQEELSALQQILSEPIIVEARKDPDPSSMPVNPNS</sequence>
<comment type="similarity">
    <text evidence="4">Belongs to the adenylate kinase family.</text>
</comment>
<dbReference type="PANTHER" id="PTHR23359">
    <property type="entry name" value="NUCLEOTIDE KINASE"/>
    <property type="match status" value="1"/>
</dbReference>
<dbReference type="EMBL" id="CAJOBJ010333830">
    <property type="protein sequence ID" value="CAF5186312.1"/>
    <property type="molecule type" value="Genomic_DNA"/>
</dbReference>
<dbReference type="CDD" id="cd01428">
    <property type="entry name" value="ADK"/>
    <property type="match status" value="1"/>
</dbReference>
<keyword evidence="1 4" id="KW-0808">Transferase</keyword>
<feature type="non-terminal residue" evidence="5">
    <location>
        <position position="235"/>
    </location>
</feature>
<proteinExistence type="inferred from homology"/>
<dbReference type="GO" id="GO:0019205">
    <property type="term" value="F:nucleobase-containing compound kinase activity"/>
    <property type="evidence" value="ECO:0007669"/>
    <property type="project" value="InterPro"/>
</dbReference>
<evidence type="ECO:0008006" key="7">
    <source>
        <dbReference type="Google" id="ProtNLM"/>
    </source>
</evidence>
<dbReference type="InterPro" id="IPR027417">
    <property type="entry name" value="P-loop_NTPase"/>
</dbReference>